<dbReference type="InParanoid" id="A0A7N2LBD9"/>
<reference evidence="3" key="2">
    <citation type="submission" date="2021-01" db="UniProtKB">
        <authorList>
            <consortium name="EnsemblPlants"/>
        </authorList>
    </citation>
    <scope>IDENTIFICATION</scope>
</reference>
<feature type="domain" description="G-patch" evidence="2">
    <location>
        <begin position="115"/>
        <end position="160"/>
    </location>
</feature>
<dbReference type="OrthoDB" id="4822at2759"/>
<gene>
    <name evidence="3" type="primary">LOC115982105</name>
</gene>
<organism evidence="3 4">
    <name type="scientific">Quercus lobata</name>
    <name type="common">Valley oak</name>
    <dbReference type="NCBI Taxonomy" id="97700"/>
    <lineage>
        <taxon>Eukaryota</taxon>
        <taxon>Viridiplantae</taxon>
        <taxon>Streptophyta</taxon>
        <taxon>Embryophyta</taxon>
        <taxon>Tracheophyta</taxon>
        <taxon>Spermatophyta</taxon>
        <taxon>Magnoliopsida</taxon>
        <taxon>eudicotyledons</taxon>
        <taxon>Gunneridae</taxon>
        <taxon>Pentapetalae</taxon>
        <taxon>rosids</taxon>
        <taxon>fabids</taxon>
        <taxon>Fagales</taxon>
        <taxon>Fagaceae</taxon>
        <taxon>Quercus</taxon>
    </lineage>
</organism>
<dbReference type="Pfam" id="PF01585">
    <property type="entry name" value="G-patch"/>
    <property type="match status" value="1"/>
</dbReference>
<keyword evidence="4" id="KW-1185">Reference proteome</keyword>
<dbReference type="KEGG" id="qlo:115982105"/>
<dbReference type="PANTHER" id="PTHR23329">
    <property type="entry name" value="TUFTELIN-INTERACTING PROTEIN 11-RELATED"/>
    <property type="match status" value="1"/>
</dbReference>
<dbReference type="Pfam" id="PF07842">
    <property type="entry name" value="GCFC"/>
    <property type="match status" value="1"/>
</dbReference>
<dbReference type="AlphaFoldDB" id="A0A7N2LBD9"/>
<dbReference type="PROSITE" id="PS50174">
    <property type="entry name" value="G_PATCH"/>
    <property type="match status" value="1"/>
</dbReference>
<dbReference type="GO" id="GO:0000390">
    <property type="term" value="P:spliceosomal complex disassembly"/>
    <property type="evidence" value="ECO:0007669"/>
    <property type="project" value="InterPro"/>
</dbReference>
<dbReference type="Gramene" id="QL03p062749:mrna">
    <property type="protein sequence ID" value="QL03p062749:mrna:CDS:1"/>
    <property type="gene ID" value="QL03p062749"/>
</dbReference>
<evidence type="ECO:0000313" key="3">
    <source>
        <dbReference type="EnsemblPlants" id="QL03p062749:mrna:CDS:1"/>
    </source>
</evidence>
<dbReference type="PANTHER" id="PTHR23329:SF1">
    <property type="entry name" value="TUFTELIN-INTERACTING PROTEIN 11"/>
    <property type="match status" value="1"/>
</dbReference>
<proteinExistence type="inferred from homology"/>
<reference evidence="3 4" key="1">
    <citation type="journal article" date="2016" name="G3 (Bethesda)">
        <title>First Draft Assembly and Annotation of the Genome of a California Endemic Oak Quercus lobata Nee (Fagaceae).</title>
        <authorList>
            <person name="Sork V.L."/>
            <person name="Fitz-Gibbon S.T."/>
            <person name="Puiu D."/>
            <person name="Crepeau M."/>
            <person name="Gugger P.F."/>
            <person name="Sherman R."/>
            <person name="Stevens K."/>
            <person name="Langley C.H."/>
            <person name="Pellegrini M."/>
            <person name="Salzberg S.L."/>
        </authorList>
    </citation>
    <scope>NUCLEOTIDE SEQUENCE [LARGE SCALE GENOMIC DNA]</scope>
    <source>
        <strain evidence="3 4">cv. SW786</strain>
    </source>
</reference>
<dbReference type="RefSeq" id="XP_030960480.1">
    <property type="nucleotide sequence ID" value="XM_031104620.1"/>
</dbReference>
<dbReference type="InterPro" id="IPR045211">
    <property type="entry name" value="TFP11/STIP/Ntr1"/>
</dbReference>
<evidence type="ECO:0000313" key="4">
    <source>
        <dbReference type="Proteomes" id="UP000594261"/>
    </source>
</evidence>
<dbReference type="EMBL" id="LRBV02000003">
    <property type="status" value="NOT_ANNOTATED_CDS"/>
    <property type="molecule type" value="Genomic_DNA"/>
</dbReference>
<evidence type="ECO:0000256" key="1">
    <source>
        <dbReference type="ARBA" id="ARBA00010900"/>
    </source>
</evidence>
<dbReference type="InterPro" id="IPR000467">
    <property type="entry name" value="G_patch_dom"/>
</dbReference>
<dbReference type="EnsemblPlants" id="QL03p062749:mrna">
    <property type="protein sequence ID" value="QL03p062749:mrna:CDS:1"/>
    <property type="gene ID" value="QL03p062749"/>
</dbReference>
<accession>A0A7N2LBD9</accession>
<dbReference type="GO" id="GO:0071008">
    <property type="term" value="C:U2-type post-mRNA release spliceosomal complex"/>
    <property type="evidence" value="ECO:0007669"/>
    <property type="project" value="TreeGrafter"/>
</dbReference>
<dbReference type="Proteomes" id="UP000594261">
    <property type="component" value="Chromosome 3"/>
</dbReference>
<dbReference type="GeneID" id="115982105"/>
<evidence type="ECO:0000259" key="2">
    <source>
        <dbReference type="PROSITE" id="PS50174"/>
    </source>
</evidence>
<dbReference type="OMA" id="WEPRLET"/>
<comment type="similarity">
    <text evidence="1">Belongs to the TFP11/STIP family.</text>
</comment>
<dbReference type="InterPro" id="IPR022783">
    <property type="entry name" value="GCFC_dom"/>
</dbReference>
<name>A0A7N2LBD9_QUELO</name>
<protein>
    <recommendedName>
        <fullName evidence="2">G-patch domain-containing protein</fullName>
    </recommendedName>
</protein>
<dbReference type="FunCoup" id="A0A7N2LBD9">
    <property type="interactions" value="3587"/>
</dbReference>
<sequence length="670" mass="77477">MELIEKFAQWIDDDDNDYSFGVSKRCRLDGDIYKKTKPMNFISTGTQRIDNNGGSAGLGFTEEEEDFLPTAFGKMIKEGALKRMREKEKSKGKRARDDEGGFGFASVGGEFEKHTKGIGMKLLQKMGYKGGGLGKNAQGIVTPIQPKLRPRNMGIGFNDFNETEDKKKGLLGSERVGVERVKEKRLWSTKKKLENEEDLKEEKDRLLVVSERQKRQLYSMVEILNVLDQLDEDRSTGELTLDSLAELFIQLKSRFAEDYKLCNLSVIACSYALPLFIRVFQGWDPLQNPFHGFEIVSLWKSLLLSDQEFTASPYSQLISQVLLPAVRLSVINTWQAREPEPMLRFLDSWQKLLPHSVLHYILDYIVMPKLNSAVGCWEPLRETVPIHLWVHPWLRYLGHKLEGIFETIRFKLSQLLVAWHPSDASAYTILSPWNSVFDSASWEHLMSRFIVPKLQLILQEFQLNPANQKLDEFHWVMKWASDIPSHLMVDMMVRFFFSKWQQVLYHWLQASPDFEEITNWYLEWKELLPKELLANESIRYQLNRGLEMMNQAVEGLEVVQPCLEENIGYFRVPEQRQFEAQQKAVTQQSAMSFSMDDMSVKEVIEAHAQQHGLLFKPKPGRRHDGHQIYAFGNLSVIIDALNQKVYAQIEEGWSLVSLQDLVDKHQSSLS</sequence>
<dbReference type="GO" id="GO:0003676">
    <property type="term" value="F:nucleic acid binding"/>
    <property type="evidence" value="ECO:0007669"/>
    <property type="project" value="InterPro"/>
</dbReference>
<dbReference type="SMART" id="SM00443">
    <property type="entry name" value="G_patch"/>
    <property type="match status" value="1"/>
</dbReference>